<reference evidence="3" key="2">
    <citation type="journal article" date="2019" name="Curr. Biol.">
        <title>Chromatin organization in early land plants reveals an ancestral association between H3K27me3, transposons, and constitutive heterochromatin.</title>
        <authorList>
            <person name="Montgomery S.A."/>
            <person name="Tanizawa Y."/>
            <person name="Galik B."/>
            <person name="Wang N."/>
            <person name="Ito T."/>
            <person name="Mochizuki T."/>
            <person name="Akimcheva S."/>
            <person name="Bowman J."/>
            <person name="Cognat V."/>
            <person name="Drouard L."/>
            <person name="Ekker H."/>
            <person name="Houng S."/>
            <person name="Kohchi T."/>
            <person name="Lin S."/>
            <person name="Liu L.D."/>
            <person name="Nakamura Y."/>
            <person name="Valeeva L.R."/>
            <person name="Shakirov E.V."/>
            <person name="Shippen D.E."/>
            <person name="Wei W."/>
            <person name="Yagura M."/>
            <person name="Yamaoka S."/>
            <person name="Yamato K.T."/>
            <person name="Liu C."/>
            <person name="Berger F."/>
        </authorList>
    </citation>
    <scope>NUCLEOTIDE SEQUENCE [LARGE SCALE GENOMIC DNA]</scope>
    <source>
        <strain evidence="3">Tak-1</strain>
    </source>
</reference>
<dbReference type="EMBL" id="LVLJ01003929">
    <property type="protein sequence ID" value="OAE19100.1"/>
    <property type="molecule type" value="Genomic_DNA"/>
</dbReference>
<dbReference type="SMART" id="SM00443">
    <property type="entry name" value="G_patch"/>
    <property type="match status" value="1"/>
</dbReference>
<gene>
    <name evidence="4" type="ORF">AXG93_2062s1110</name>
    <name evidence="3" type="ORF">Mp_7g00840</name>
</gene>
<dbReference type="GO" id="GO:0003676">
    <property type="term" value="F:nucleic acid binding"/>
    <property type="evidence" value="ECO:0007669"/>
    <property type="project" value="InterPro"/>
</dbReference>
<protein>
    <recommendedName>
        <fullName evidence="2">G-patch domain-containing protein</fullName>
    </recommendedName>
</protein>
<dbReference type="PANTHER" id="PTHR47423:SF2">
    <property type="entry name" value="PROTEIN SQS1"/>
    <property type="match status" value="1"/>
</dbReference>
<evidence type="ECO:0000313" key="6">
    <source>
        <dbReference type="Proteomes" id="UP001162541"/>
    </source>
</evidence>
<dbReference type="Proteomes" id="UP000077202">
    <property type="component" value="Unassembled WGS sequence"/>
</dbReference>
<reference evidence="4 5" key="1">
    <citation type="submission" date="2016-03" db="EMBL/GenBank/DDBJ databases">
        <title>Mechanisms controlling the formation of the plant cell surface in tip-growing cells are functionally conserved among land plants.</title>
        <authorList>
            <person name="Honkanen S."/>
            <person name="Jones V.A."/>
            <person name="Morieri G."/>
            <person name="Champion C."/>
            <person name="Hetherington A.J."/>
            <person name="Kelly S."/>
            <person name="Saint-Marcoux D."/>
            <person name="Proust H."/>
            <person name="Prescott H."/>
            <person name="Dolan L."/>
        </authorList>
    </citation>
    <scope>NUCLEOTIDE SEQUENCE [LARGE SCALE GENOMIC DNA]</scope>
    <source>
        <strain evidence="5">cv. Tak-1 and cv. Tak-2</strain>
        <tissue evidence="4">Whole gametophyte</tissue>
    </source>
</reference>
<keyword evidence="5" id="KW-1185">Reference proteome</keyword>
<dbReference type="EMBL" id="AP019872">
    <property type="protein sequence ID" value="BBN15788.1"/>
    <property type="molecule type" value="Genomic_DNA"/>
</dbReference>
<dbReference type="InterPro" id="IPR000467">
    <property type="entry name" value="G_patch_dom"/>
</dbReference>
<feature type="domain" description="G-patch" evidence="2">
    <location>
        <begin position="257"/>
        <end position="300"/>
    </location>
</feature>
<dbReference type="PANTHER" id="PTHR47423">
    <property type="entry name" value="G-PATCH DOMAIN CONTAINING PROTEIN"/>
    <property type="match status" value="1"/>
</dbReference>
<evidence type="ECO:0000256" key="1">
    <source>
        <dbReference type="SAM" id="MobiDB-lite"/>
    </source>
</evidence>
<proteinExistence type="predicted"/>
<evidence type="ECO:0000313" key="5">
    <source>
        <dbReference type="Proteomes" id="UP000077202"/>
    </source>
</evidence>
<dbReference type="AlphaFoldDB" id="A0A176VE57"/>
<dbReference type="Proteomes" id="UP001162541">
    <property type="component" value="Chromosome 7"/>
</dbReference>
<organism evidence="4 5">
    <name type="scientific">Marchantia polymorpha subsp. ruderalis</name>
    <dbReference type="NCBI Taxonomy" id="1480154"/>
    <lineage>
        <taxon>Eukaryota</taxon>
        <taxon>Viridiplantae</taxon>
        <taxon>Streptophyta</taxon>
        <taxon>Embryophyta</taxon>
        <taxon>Marchantiophyta</taxon>
        <taxon>Marchantiopsida</taxon>
        <taxon>Marchantiidae</taxon>
        <taxon>Marchantiales</taxon>
        <taxon>Marchantiaceae</taxon>
        <taxon>Marchantia</taxon>
    </lineage>
</organism>
<sequence length="300" mass="32559">MSAMGTCPTRVSVRSGITRCWLRSSILASGRYFRSAGKFKRASIPLEMPSPSTRIPVQILHVAAESDRPAIFSVLHSTTFSARGEEQREVSKMKRAARQAFQGLESPVSRKGSRNSYFSSPLKTRNTCSYYSRLVSSMKTLTVNPKGRSADKPRGRNSKVTPSGQGSHMKRNDKKASKAAIFYVTNAVTFIGRGAEGEDACISTESTRSSTPASTVVGVVRSRSSRADVGFSVAAGRESNYIMKSNPSEFAAFEAHTTGFASRMMVKMGYVWGHGLGREKQGITQPVEAVKRPKLLGLGA</sequence>
<dbReference type="PROSITE" id="PS50174">
    <property type="entry name" value="G_PATCH"/>
    <property type="match status" value="1"/>
</dbReference>
<feature type="region of interest" description="Disordered" evidence="1">
    <location>
        <begin position="141"/>
        <end position="173"/>
    </location>
</feature>
<evidence type="ECO:0000313" key="3">
    <source>
        <dbReference type="EMBL" id="BBN15788.1"/>
    </source>
</evidence>
<name>A0A176VE57_MARPO</name>
<accession>A0A176VE57</accession>
<evidence type="ECO:0000313" key="4">
    <source>
        <dbReference type="EMBL" id="OAE19100.1"/>
    </source>
</evidence>
<dbReference type="Pfam" id="PF01585">
    <property type="entry name" value="G-patch"/>
    <property type="match status" value="1"/>
</dbReference>
<reference evidence="6" key="3">
    <citation type="journal article" date="2020" name="Curr. Biol.">
        <title>Chromatin organization in early land plants reveals an ancestral association between H3K27me3, transposons, and constitutive heterochromatin.</title>
        <authorList>
            <person name="Montgomery S.A."/>
            <person name="Tanizawa Y."/>
            <person name="Galik B."/>
            <person name="Wang N."/>
            <person name="Ito T."/>
            <person name="Mochizuki T."/>
            <person name="Akimcheva S."/>
            <person name="Bowman J.L."/>
            <person name="Cognat V."/>
            <person name="Marechal-Drouard L."/>
            <person name="Ekker H."/>
            <person name="Hong S.F."/>
            <person name="Kohchi T."/>
            <person name="Lin S.S."/>
            <person name="Liu L.D."/>
            <person name="Nakamura Y."/>
            <person name="Valeeva L.R."/>
            <person name="Shakirov E.V."/>
            <person name="Shippen D.E."/>
            <person name="Wei W.L."/>
            <person name="Yagura M."/>
            <person name="Yamaoka S."/>
            <person name="Yamato K.T."/>
            <person name="Liu C."/>
            <person name="Berger F."/>
        </authorList>
    </citation>
    <scope>NUCLEOTIDE SEQUENCE [LARGE SCALE GENOMIC DNA]</scope>
    <source>
        <strain evidence="6">Tak-1</strain>
    </source>
</reference>
<evidence type="ECO:0000259" key="2">
    <source>
        <dbReference type="PROSITE" id="PS50174"/>
    </source>
</evidence>